<name>A0AAD5UEJ8_9FUNG</name>
<keyword evidence="1" id="KW-0732">Signal</keyword>
<dbReference type="PROSITE" id="PS50231">
    <property type="entry name" value="RICIN_B_LECTIN"/>
    <property type="match status" value="1"/>
</dbReference>
<gene>
    <name evidence="3" type="ORF">HK103_001098</name>
    <name evidence="4" type="ORF">HK103_001104</name>
</gene>
<feature type="signal peptide" evidence="1">
    <location>
        <begin position="1"/>
        <end position="16"/>
    </location>
</feature>
<dbReference type="EMBL" id="JADGKB010000126">
    <property type="protein sequence ID" value="KAJ3252902.1"/>
    <property type="molecule type" value="Genomic_DNA"/>
</dbReference>
<evidence type="ECO:0000313" key="5">
    <source>
        <dbReference type="Proteomes" id="UP001210925"/>
    </source>
</evidence>
<dbReference type="Proteomes" id="UP001210925">
    <property type="component" value="Unassembled WGS sequence"/>
</dbReference>
<dbReference type="CDD" id="cd00161">
    <property type="entry name" value="beta-trefoil_Ricin-like"/>
    <property type="match status" value="1"/>
</dbReference>
<comment type="caution">
    <text evidence="4">The sequence shown here is derived from an EMBL/GenBank/DDBJ whole genome shotgun (WGS) entry which is preliminary data.</text>
</comment>
<accession>A0AAD5UEJ8</accession>
<dbReference type="EMBL" id="JADGKB010000126">
    <property type="protein sequence ID" value="KAJ3252908.1"/>
    <property type="molecule type" value="Genomic_DNA"/>
</dbReference>
<reference evidence="4" key="1">
    <citation type="submission" date="2020-05" db="EMBL/GenBank/DDBJ databases">
        <title>Phylogenomic resolution of chytrid fungi.</title>
        <authorList>
            <person name="Stajich J.E."/>
            <person name="Amses K."/>
            <person name="Simmons R."/>
            <person name="Seto K."/>
            <person name="Myers J."/>
            <person name="Bonds A."/>
            <person name="Quandt C.A."/>
            <person name="Barry K."/>
            <person name="Liu P."/>
            <person name="Grigoriev I."/>
            <person name="Longcore J.E."/>
            <person name="James T.Y."/>
        </authorList>
    </citation>
    <scope>NUCLEOTIDE SEQUENCE</scope>
    <source>
        <strain evidence="4">PLAUS21</strain>
    </source>
</reference>
<dbReference type="SUPFAM" id="SSF50370">
    <property type="entry name" value="Ricin B-like lectins"/>
    <property type="match status" value="1"/>
</dbReference>
<dbReference type="InterPro" id="IPR035992">
    <property type="entry name" value="Ricin_B-like_lectins"/>
</dbReference>
<evidence type="ECO:0000313" key="4">
    <source>
        <dbReference type="EMBL" id="KAJ3252908.1"/>
    </source>
</evidence>
<feature type="chain" id="PRO_5042441408" description="Ricin B lectin domain-containing protein" evidence="1">
    <location>
        <begin position="17"/>
        <end position="257"/>
    </location>
</feature>
<dbReference type="AlphaFoldDB" id="A0AAD5UEJ8"/>
<feature type="domain" description="Ricin B lectin" evidence="2">
    <location>
        <begin position="27"/>
        <end position="137"/>
    </location>
</feature>
<dbReference type="Gene3D" id="2.80.10.50">
    <property type="match status" value="1"/>
</dbReference>
<evidence type="ECO:0000256" key="1">
    <source>
        <dbReference type="SAM" id="SignalP"/>
    </source>
</evidence>
<sequence length="257" mass="26972">MSLALLFTAALAQSHGLLSPQQEQIGGACLTSNIGDGNQLWLRNCAGDATQQWFTADGAAWVVSQANRGLCWSAESNDPSIGSTILLHPCGKATGQLIQWNSNFNQWQMATSTGKCIRGQGNNAPVVIDWCQQQPAQGLCTAELNAKRQQYRGINTPLNWNDAFAQRSLQVANPWVGHWGLGDGPGGFVTGQIEAGPGVSDCSQAVGLWVENEMSSPGVCAAPVAPATTTHCSIILDSGATQVGCAQSGDVIVCDFA</sequence>
<dbReference type="Pfam" id="PF00652">
    <property type="entry name" value="Ricin_B_lectin"/>
    <property type="match status" value="1"/>
</dbReference>
<dbReference type="InterPro" id="IPR035940">
    <property type="entry name" value="CAP_sf"/>
</dbReference>
<dbReference type="SUPFAM" id="SSF55797">
    <property type="entry name" value="PR-1-like"/>
    <property type="match status" value="1"/>
</dbReference>
<evidence type="ECO:0000259" key="2">
    <source>
        <dbReference type="Pfam" id="PF00652"/>
    </source>
</evidence>
<dbReference type="InterPro" id="IPR000772">
    <property type="entry name" value="Ricin_B_lectin"/>
</dbReference>
<evidence type="ECO:0000313" key="3">
    <source>
        <dbReference type="EMBL" id="KAJ3252902.1"/>
    </source>
</evidence>
<proteinExistence type="predicted"/>
<organism evidence="4 5">
    <name type="scientific">Boothiomyces macroporosus</name>
    <dbReference type="NCBI Taxonomy" id="261099"/>
    <lineage>
        <taxon>Eukaryota</taxon>
        <taxon>Fungi</taxon>
        <taxon>Fungi incertae sedis</taxon>
        <taxon>Chytridiomycota</taxon>
        <taxon>Chytridiomycota incertae sedis</taxon>
        <taxon>Chytridiomycetes</taxon>
        <taxon>Rhizophydiales</taxon>
        <taxon>Terramycetaceae</taxon>
        <taxon>Boothiomyces</taxon>
    </lineage>
</organism>
<keyword evidence="5" id="KW-1185">Reference proteome</keyword>
<protein>
    <recommendedName>
        <fullName evidence="2">Ricin B lectin domain-containing protein</fullName>
    </recommendedName>
</protein>